<protein>
    <submittedName>
        <fullName evidence="2">Uncharacterized protein</fullName>
    </submittedName>
</protein>
<dbReference type="EMBL" id="JASCZI010181365">
    <property type="protein sequence ID" value="MED6182586.1"/>
    <property type="molecule type" value="Genomic_DNA"/>
</dbReference>
<evidence type="ECO:0000256" key="1">
    <source>
        <dbReference type="SAM" id="MobiDB-lite"/>
    </source>
</evidence>
<reference evidence="2 3" key="1">
    <citation type="journal article" date="2023" name="Plants (Basel)">
        <title>Bridging the Gap: Combining Genomics and Transcriptomics Approaches to Understand Stylosanthes scabra, an Orphan Legume from the Brazilian Caatinga.</title>
        <authorList>
            <person name="Ferreira-Neto J.R.C."/>
            <person name="da Silva M.D."/>
            <person name="Binneck E."/>
            <person name="de Melo N.F."/>
            <person name="da Silva R.H."/>
            <person name="de Melo A.L.T.M."/>
            <person name="Pandolfi V."/>
            <person name="Bustamante F.O."/>
            <person name="Brasileiro-Vidal A.C."/>
            <person name="Benko-Iseppon A.M."/>
        </authorList>
    </citation>
    <scope>NUCLEOTIDE SEQUENCE [LARGE SCALE GENOMIC DNA]</scope>
    <source>
        <tissue evidence="2">Leaves</tissue>
    </source>
</reference>
<feature type="compositionally biased region" description="Acidic residues" evidence="1">
    <location>
        <begin position="140"/>
        <end position="154"/>
    </location>
</feature>
<gene>
    <name evidence="2" type="ORF">PIB30_029835</name>
</gene>
<organism evidence="2 3">
    <name type="scientific">Stylosanthes scabra</name>
    <dbReference type="NCBI Taxonomy" id="79078"/>
    <lineage>
        <taxon>Eukaryota</taxon>
        <taxon>Viridiplantae</taxon>
        <taxon>Streptophyta</taxon>
        <taxon>Embryophyta</taxon>
        <taxon>Tracheophyta</taxon>
        <taxon>Spermatophyta</taxon>
        <taxon>Magnoliopsida</taxon>
        <taxon>eudicotyledons</taxon>
        <taxon>Gunneridae</taxon>
        <taxon>Pentapetalae</taxon>
        <taxon>rosids</taxon>
        <taxon>fabids</taxon>
        <taxon>Fabales</taxon>
        <taxon>Fabaceae</taxon>
        <taxon>Papilionoideae</taxon>
        <taxon>50 kb inversion clade</taxon>
        <taxon>dalbergioids sensu lato</taxon>
        <taxon>Dalbergieae</taxon>
        <taxon>Pterocarpus clade</taxon>
        <taxon>Stylosanthes</taxon>
    </lineage>
</organism>
<keyword evidence="3" id="KW-1185">Reference proteome</keyword>
<feature type="region of interest" description="Disordered" evidence="1">
    <location>
        <begin position="129"/>
        <end position="179"/>
    </location>
</feature>
<evidence type="ECO:0000313" key="2">
    <source>
        <dbReference type="EMBL" id="MED6182586.1"/>
    </source>
</evidence>
<name>A0ABU6WB57_9FABA</name>
<accession>A0ABU6WB57</accession>
<evidence type="ECO:0000313" key="3">
    <source>
        <dbReference type="Proteomes" id="UP001341840"/>
    </source>
</evidence>
<sequence>MGTIPTSLWYYLYDSVHLPRSESITFNLRTAFKQTQLQPTPIKNKLSLSLPEQNDPSPILAAAKVETCTKAQENVQVPVVEPPKDIKGKRTARILVKPLRKRFSQRIIARGGPSRPKPKKVEVIDLVSDDEEEKHAKAAEEEEEYPEESVEPEETPSSCSLLSPFRATPELAPGEYDDPHDWNFHGDLYQWGTDTLRSRQVHRIVKVIPR</sequence>
<comment type="caution">
    <text evidence="2">The sequence shown here is derived from an EMBL/GenBank/DDBJ whole genome shotgun (WGS) entry which is preliminary data.</text>
</comment>
<proteinExistence type="predicted"/>
<dbReference type="Proteomes" id="UP001341840">
    <property type="component" value="Unassembled WGS sequence"/>
</dbReference>